<dbReference type="CDD" id="cd06173">
    <property type="entry name" value="MFS_MefA_like"/>
    <property type="match status" value="1"/>
</dbReference>
<feature type="transmembrane region" description="Helical" evidence="7">
    <location>
        <begin position="20"/>
        <end position="40"/>
    </location>
</feature>
<reference evidence="8 9" key="1">
    <citation type="submission" date="2015-02" db="EMBL/GenBank/DDBJ databases">
        <title>Genome Sequence of Jannaschia aquimarina DSM28248, a member of the Roseobacter clade.</title>
        <authorList>
            <person name="Voget S."/>
            <person name="Daniel R."/>
        </authorList>
    </citation>
    <scope>NUCLEOTIDE SEQUENCE [LARGE SCALE GENOMIC DNA]</scope>
    <source>
        <strain evidence="8 9">GSW-M26</strain>
    </source>
</reference>
<keyword evidence="3" id="KW-1003">Cell membrane</keyword>
<evidence type="ECO:0000256" key="4">
    <source>
        <dbReference type="ARBA" id="ARBA00022692"/>
    </source>
</evidence>
<dbReference type="GO" id="GO:0005886">
    <property type="term" value="C:plasma membrane"/>
    <property type="evidence" value="ECO:0007669"/>
    <property type="project" value="UniProtKB-SubCell"/>
</dbReference>
<organism evidence="8 9">
    <name type="scientific">Jannaschia aquimarina</name>
    <dbReference type="NCBI Taxonomy" id="935700"/>
    <lineage>
        <taxon>Bacteria</taxon>
        <taxon>Pseudomonadati</taxon>
        <taxon>Pseudomonadota</taxon>
        <taxon>Alphaproteobacteria</taxon>
        <taxon>Rhodobacterales</taxon>
        <taxon>Roseobacteraceae</taxon>
        <taxon>Jannaschia</taxon>
    </lineage>
</organism>
<dbReference type="Pfam" id="PF05977">
    <property type="entry name" value="MFS_3"/>
    <property type="match status" value="1"/>
</dbReference>
<feature type="transmembrane region" description="Helical" evidence="7">
    <location>
        <begin position="257"/>
        <end position="275"/>
    </location>
</feature>
<evidence type="ECO:0000313" key="8">
    <source>
        <dbReference type="EMBL" id="KIT16834.1"/>
    </source>
</evidence>
<feature type="transmembrane region" description="Helical" evidence="7">
    <location>
        <begin position="281"/>
        <end position="303"/>
    </location>
</feature>
<dbReference type="InterPro" id="IPR036259">
    <property type="entry name" value="MFS_trans_sf"/>
</dbReference>
<evidence type="ECO:0000256" key="6">
    <source>
        <dbReference type="ARBA" id="ARBA00023136"/>
    </source>
</evidence>
<evidence type="ECO:0000256" key="5">
    <source>
        <dbReference type="ARBA" id="ARBA00022989"/>
    </source>
</evidence>
<evidence type="ECO:0000256" key="3">
    <source>
        <dbReference type="ARBA" id="ARBA00022475"/>
    </source>
</evidence>
<accession>A0A0D1EGV1</accession>
<feature type="transmembrane region" description="Helical" evidence="7">
    <location>
        <begin position="132"/>
        <end position="160"/>
    </location>
</feature>
<evidence type="ECO:0000256" key="1">
    <source>
        <dbReference type="ARBA" id="ARBA00004651"/>
    </source>
</evidence>
<keyword evidence="4 7" id="KW-0812">Transmembrane</keyword>
<protein>
    <submittedName>
        <fullName evidence="8">EntS protein</fullName>
    </submittedName>
</protein>
<evidence type="ECO:0000313" key="9">
    <source>
        <dbReference type="Proteomes" id="UP000032232"/>
    </source>
</evidence>
<dbReference type="InterPro" id="IPR010290">
    <property type="entry name" value="TM_effector"/>
</dbReference>
<keyword evidence="5 7" id="KW-1133">Transmembrane helix</keyword>
<dbReference type="PANTHER" id="PTHR23513">
    <property type="entry name" value="INTEGRAL MEMBRANE EFFLUX PROTEIN-RELATED"/>
    <property type="match status" value="1"/>
</dbReference>
<feature type="transmembrane region" description="Helical" evidence="7">
    <location>
        <begin position="232"/>
        <end position="250"/>
    </location>
</feature>
<evidence type="ECO:0000256" key="7">
    <source>
        <dbReference type="SAM" id="Phobius"/>
    </source>
</evidence>
<keyword evidence="6 7" id="KW-0472">Membrane</keyword>
<dbReference type="PATRIC" id="fig|935700.4.peg.1384"/>
<keyword evidence="9" id="KW-1185">Reference proteome</keyword>
<keyword evidence="2" id="KW-0813">Transport</keyword>
<feature type="transmembrane region" description="Helical" evidence="7">
    <location>
        <begin position="315"/>
        <end position="337"/>
    </location>
</feature>
<dbReference type="STRING" id="935700.jaqu_13300"/>
<name>A0A0D1EGV1_9RHOB</name>
<sequence>MWAQRVTLGWLAWEVSGDPAFVGLIAALGVAPMWLTGPVFGALVDRADILKALRLTSGGMVLLLALAATLEGTVGLGRGGLVAMSLAMGVVVSAHHPVRMSLGPRLVPMAEVPSVIALSALNFNLARLLAPVLTGIALATVGAVATLWVAAALFAPMLFVTRWMNPRALPDEDPEPLRARLLTGARYIARTPLARRAILLTFLMAVLLRGYLELLPVMAEGIHGRGATGLGWLTASAGAGAVLAALGKAAGLRRRGLLGLMLVAGMGALLGQGLSGSWVATLAWTGLMGFASTFAGVSLQAMMQEDLPDGMRGRVMSLWVVVGMGAVAIGAGGMGWLAGQVGLPTTLIAAGVLGLSLLALLLPRWAGRTT</sequence>
<dbReference type="Gene3D" id="1.20.1250.20">
    <property type="entry name" value="MFS general substrate transporter like domains"/>
    <property type="match status" value="1"/>
</dbReference>
<feature type="transmembrane region" description="Helical" evidence="7">
    <location>
        <begin position="193"/>
        <end position="212"/>
    </location>
</feature>
<feature type="transmembrane region" description="Helical" evidence="7">
    <location>
        <begin position="52"/>
        <end position="70"/>
    </location>
</feature>
<comment type="caution">
    <text evidence="8">The sequence shown here is derived from an EMBL/GenBank/DDBJ whole genome shotgun (WGS) entry which is preliminary data.</text>
</comment>
<dbReference type="Proteomes" id="UP000032232">
    <property type="component" value="Unassembled WGS sequence"/>
</dbReference>
<dbReference type="EMBL" id="JYFE01000025">
    <property type="protein sequence ID" value="KIT16834.1"/>
    <property type="molecule type" value="Genomic_DNA"/>
</dbReference>
<gene>
    <name evidence="8" type="primary">entS</name>
    <name evidence="8" type="ORF">jaqu_13300</name>
</gene>
<dbReference type="SUPFAM" id="SSF103473">
    <property type="entry name" value="MFS general substrate transporter"/>
    <property type="match status" value="1"/>
</dbReference>
<feature type="transmembrane region" description="Helical" evidence="7">
    <location>
        <begin position="343"/>
        <end position="362"/>
    </location>
</feature>
<evidence type="ECO:0000256" key="2">
    <source>
        <dbReference type="ARBA" id="ARBA00022448"/>
    </source>
</evidence>
<dbReference type="AlphaFoldDB" id="A0A0D1EGV1"/>
<dbReference type="PANTHER" id="PTHR23513:SF11">
    <property type="entry name" value="STAPHYLOFERRIN A TRANSPORTER"/>
    <property type="match status" value="1"/>
</dbReference>
<comment type="subcellular location">
    <subcellularLocation>
        <location evidence="1">Cell membrane</location>
        <topology evidence="1">Multi-pass membrane protein</topology>
    </subcellularLocation>
</comment>
<proteinExistence type="predicted"/>